<feature type="domain" description="N-acetyltransferase" evidence="3">
    <location>
        <begin position="12"/>
        <end position="150"/>
    </location>
</feature>
<dbReference type="AlphaFoldDB" id="B8IUT3"/>
<dbReference type="PANTHER" id="PTHR43877">
    <property type="entry name" value="AMINOALKYLPHOSPHONATE N-ACETYLTRANSFERASE-RELATED-RELATED"/>
    <property type="match status" value="1"/>
</dbReference>
<dbReference type="Proteomes" id="UP000008207">
    <property type="component" value="Chromosome"/>
</dbReference>
<sequence>MPSLVARVSDPGVIREIRDGDEAALIALWHAAGVSRPWNDPQRDIAFARGSPHATILVAQAGDVLVASAMVGEDGHRGWAYYVAVAPERQKTGLGRAIMQAAEIWLLRRGIWKLQLLVRADNAGAVGFYERLGYHDTRTVCLQKVIEPAA</sequence>
<evidence type="ECO:0000259" key="3">
    <source>
        <dbReference type="PROSITE" id="PS51186"/>
    </source>
</evidence>
<dbReference type="STRING" id="460265.Mnod_2169"/>
<dbReference type="InterPro" id="IPR000182">
    <property type="entry name" value="GNAT_dom"/>
</dbReference>
<evidence type="ECO:0000313" key="4">
    <source>
        <dbReference type="EMBL" id="ACL57151.1"/>
    </source>
</evidence>
<dbReference type="NCBIfam" id="NF002959">
    <property type="entry name" value="PRK03624.1"/>
    <property type="match status" value="1"/>
</dbReference>
<dbReference type="CDD" id="cd04301">
    <property type="entry name" value="NAT_SF"/>
    <property type="match status" value="1"/>
</dbReference>
<dbReference type="InterPro" id="IPR050832">
    <property type="entry name" value="Bact_Acetyltransf"/>
</dbReference>
<dbReference type="RefSeq" id="WP_015928837.1">
    <property type="nucleotide sequence ID" value="NC_011894.1"/>
</dbReference>
<keyword evidence="5" id="KW-1185">Reference proteome</keyword>
<keyword evidence="2" id="KW-0012">Acyltransferase</keyword>
<gene>
    <name evidence="4" type="ordered locus">Mnod_2169</name>
</gene>
<dbReference type="InterPro" id="IPR016181">
    <property type="entry name" value="Acyl_CoA_acyltransferase"/>
</dbReference>
<dbReference type="Pfam" id="PF00583">
    <property type="entry name" value="Acetyltransf_1"/>
    <property type="match status" value="1"/>
</dbReference>
<accession>B8IUT3</accession>
<dbReference type="EMBL" id="CP001349">
    <property type="protein sequence ID" value="ACL57151.1"/>
    <property type="molecule type" value="Genomic_DNA"/>
</dbReference>
<evidence type="ECO:0000256" key="1">
    <source>
        <dbReference type="ARBA" id="ARBA00022679"/>
    </source>
</evidence>
<dbReference type="PROSITE" id="PS51186">
    <property type="entry name" value="GNAT"/>
    <property type="match status" value="1"/>
</dbReference>
<keyword evidence="1 4" id="KW-0808">Transferase</keyword>
<evidence type="ECO:0000313" key="5">
    <source>
        <dbReference type="Proteomes" id="UP000008207"/>
    </source>
</evidence>
<proteinExistence type="predicted"/>
<evidence type="ECO:0000256" key="2">
    <source>
        <dbReference type="ARBA" id="ARBA00023315"/>
    </source>
</evidence>
<dbReference type="HOGENOM" id="CLU_013985_34_1_5"/>
<dbReference type="eggNOG" id="COG0456">
    <property type="taxonomic scope" value="Bacteria"/>
</dbReference>
<dbReference type="Gene3D" id="3.40.630.30">
    <property type="match status" value="1"/>
</dbReference>
<reference evidence="4 5" key="1">
    <citation type="submission" date="2009-01" db="EMBL/GenBank/DDBJ databases">
        <title>Complete sequence of chromosome of Methylobacterium nodulans ORS 2060.</title>
        <authorList>
            <consortium name="US DOE Joint Genome Institute"/>
            <person name="Lucas S."/>
            <person name="Copeland A."/>
            <person name="Lapidus A."/>
            <person name="Glavina del Rio T."/>
            <person name="Dalin E."/>
            <person name="Tice H."/>
            <person name="Bruce D."/>
            <person name="Goodwin L."/>
            <person name="Pitluck S."/>
            <person name="Sims D."/>
            <person name="Brettin T."/>
            <person name="Detter J.C."/>
            <person name="Han C."/>
            <person name="Larimer F."/>
            <person name="Land M."/>
            <person name="Hauser L."/>
            <person name="Kyrpides N."/>
            <person name="Ivanova N."/>
            <person name="Marx C.J."/>
            <person name="Richardson P."/>
        </authorList>
    </citation>
    <scope>NUCLEOTIDE SEQUENCE [LARGE SCALE GENOMIC DNA]</scope>
    <source>
        <strain evidence="5">LMG 21967 / CNCM I-2342 / ORS 2060</strain>
    </source>
</reference>
<protein>
    <submittedName>
        <fullName evidence="4">GCN5-related N-acetyltransferase</fullName>
    </submittedName>
</protein>
<organism evidence="4 5">
    <name type="scientific">Methylobacterium nodulans (strain LMG 21967 / CNCM I-2342 / ORS 2060)</name>
    <dbReference type="NCBI Taxonomy" id="460265"/>
    <lineage>
        <taxon>Bacteria</taxon>
        <taxon>Pseudomonadati</taxon>
        <taxon>Pseudomonadota</taxon>
        <taxon>Alphaproteobacteria</taxon>
        <taxon>Hyphomicrobiales</taxon>
        <taxon>Methylobacteriaceae</taxon>
        <taxon>Methylobacterium</taxon>
    </lineage>
</organism>
<name>B8IUT3_METNO</name>
<dbReference type="KEGG" id="mno:Mnod_2169"/>
<dbReference type="GO" id="GO:0016747">
    <property type="term" value="F:acyltransferase activity, transferring groups other than amino-acyl groups"/>
    <property type="evidence" value="ECO:0007669"/>
    <property type="project" value="InterPro"/>
</dbReference>
<dbReference type="SUPFAM" id="SSF55729">
    <property type="entry name" value="Acyl-CoA N-acyltransferases (Nat)"/>
    <property type="match status" value="1"/>
</dbReference>